<dbReference type="NCBIfam" id="TIGR01730">
    <property type="entry name" value="RND_mfp"/>
    <property type="match status" value="1"/>
</dbReference>
<name>A0A6N6VN64_9HYPH</name>
<protein>
    <submittedName>
        <fullName evidence="5">Efflux RND transporter periplasmic adaptor subunit</fullName>
    </submittedName>
</protein>
<dbReference type="Gene3D" id="2.40.420.20">
    <property type="match status" value="1"/>
</dbReference>
<comment type="caution">
    <text evidence="5">The sequence shown here is derived from an EMBL/GenBank/DDBJ whole genome shotgun (WGS) entry which is preliminary data.</text>
</comment>
<dbReference type="RefSeq" id="WP_152214514.1">
    <property type="nucleotide sequence ID" value="NZ_JBAQYD010000048.1"/>
</dbReference>
<dbReference type="AlphaFoldDB" id="A0A6N6VN64"/>
<dbReference type="InterPro" id="IPR058647">
    <property type="entry name" value="BSH_CzcB-like"/>
</dbReference>
<sequence length="370" mass="38576">MSFSRIALGAVTALSLAAALGACGKKEDKTTTQVESGVPVLLATARTAPESQDVVAYGQLRSDKEAALSFKIGGLIKTLKADTGDRVTKGQLLAELDQREINAEASRAAYAVEKARRDLARIEPLLAKGFVSQQKVQDAKSAYDMAVADRQRVEFDRSLASIVAPADGIVLTRHADINEIIAPGAPVLTVSQGSEGYILKAGLSDRDVARLAIGDHAEVTLDAFPQKPVSGTIRRLSAMSDAHTGTFEVEIALEGVPSGAESGFMGEARIAPAPKAGSDKTEQHLAIPASAILEGHGSTATIYVFDPAKSTVRLARVSVGTISGEEVVITDGLSAGAQVVSAGAPYLRDGVKVKVVTDLAAEQPVARPRT</sequence>
<evidence type="ECO:0000256" key="1">
    <source>
        <dbReference type="ARBA" id="ARBA00009477"/>
    </source>
</evidence>
<accession>A0A6N6VN64</accession>
<evidence type="ECO:0000256" key="2">
    <source>
        <dbReference type="SAM" id="SignalP"/>
    </source>
</evidence>
<dbReference type="Gene3D" id="1.10.287.470">
    <property type="entry name" value="Helix hairpin bin"/>
    <property type="match status" value="1"/>
</dbReference>
<dbReference type="EMBL" id="WESC01000002">
    <property type="protein sequence ID" value="KAB7742092.1"/>
    <property type="molecule type" value="Genomic_DNA"/>
</dbReference>
<evidence type="ECO:0000259" key="4">
    <source>
        <dbReference type="Pfam" id="PF25973"/>
    </source>
</evidence>
<dbReference type="Proteomes" id="UP000468901">
    <property type="component" value="Unassembled WGS sequence"/>
</dbReference>
<feature type="signal peptide" evidence="2">
    <location>
        <begin position="1"/>
        <end position="22"/>
    </location>
</feature>
<dbReference type="GO" id="GO:0015562">
    <property type="term" value="F:efflux transmembrane transporter activity"/>
    <property type="evidence" value="ECO:0007669"/>
    <property type="project" value="TreeGrafter"/>
</dbReference>
<proteinExistence type="inferred from homology"/>
<dbReference type="PANTHER" id="PTHR30469">
    <property type="entry name" value="MULTIDRUG RESISTANCE PROTEIN MDTA"/>
    <property type="match status" value="1"/>
</dbReference>
<dbReference type="InterPro" id="IPR006143">
    <property type="entry name" value="RND_pump_MFP"/>
</dbReference>
<feature type="chain" id="PRO_5026900077" evidence="2">
    <location>
        <begin position="23"/>
        <end position="370"/>
    </location>
</feature>
<feature type="domain" description="CzcB-like barrel-sandwich hybrid" evidence="4">
    <location>
        <begin position="66"/>
        <end position="191"/>
    </location>
</feature>
<dbReference type="SUPFAM" id="SSF111369">
    <property type="entry name" value="HlyD-like secretion proteins"/>
    <property type="match status" value="1"/>
</dbReference>
<feature type="domain" description="Multidrug resistance protein MdtA-like C-terminal permuted SH3" evidence="3">
    <location>
        <begin position="285"/>
        <end position="343"/>
    </location>
</feature>
<dbReference type="PROSITE" id="PS51257">
    <property type="entry name" value="PROKAR_LIPOPROTEIN"/>
    <property type="match status" value="1"/>
</dbReference>
<dbReference type="Pfam" id="PF25967">
    <property type="entry name" value="RND-MFP_C"/>
    <property type="match status" value="1"/>
</dbReference>
<evidence type="ECO:0000313" key="6">
    <source>
        <dbReference type="Proteomes" id="UP000468901"/>
    </source>
</evidence>
<dbReference type="Gene3D" id="2.40.30.170">
    <property type="match status" value="1"/>
</dbReference>
<dbReference type="Gene3D" id="2.40.50.100">
    <property type="match status" value="1"/>
</dbReference>
<evidence type="ECO:0000259" key="3">
    <source>
        <dbReference type="Pfam" id="PF25967"/>
    </source>
</evidence>
<dbReference type="GO" id="GO:1990281">
    <property type="term" value="C:efflux pump complex"/>
    <property type="evidence" value="ECO:0007669"/>
    <property type="project" value="TreeGrafter"/>
</dbReference>
<dbReference type="PANTHER" id="PTHR30469:SF15">
    <property type="entry name" value="HLYD FAMILY OF SECRETION PROTEINS"/>
    <property type="match status" value="1"/>
</dbReference>
<reference evidence="5 6" key="1">
    <citation type="submission" date="2019-09" db="EMBL/GenBank/DDBJ databases">
        <title>Parvibaculum sedimenti sp. nov., isolated from sediment.</title>
        <authorList>
            <person name="Wang Y."/>
        </authorList>
    </citation>
    <scope>NUCLEOTIDE SEQUENCE [LARGE SCALE GENOMIC DNA]</scope>
    <source>
        <strain evidence="5 6">HXT-9</strain>
    </source>
</reference>
<dbReference type="Pfam" id="PF25973">
    <property type="entry name" value="BSH_CzcB"/>
    <property type="match status" value="1"/>
</dbReference>
<evidence type="ECO:0000313" key="5">
    <source>
        <dbReference type="EMBL" id="KAB7742092.1"/>
    </source>
</evidence>
<gene>
    <name evidence="5" type="ORF">F2P47_02105</name>
</gene>
<keyword evidence="2" id="KW-0732">Signal</keyword>
<organism evidence="5 6">
    <name type="scientific">Parvibaculum sedimenti</name>
    <dbReference type="NCBI Taxonomy" id="2608632"/>
    <lineage>
        <taxon>Bacteria</taxon>
        <taxon>Pseudomonadati</taxon>
        <taxon>Pseudomonadota</taxon>
        <taxon>Alphaproteobacteria</taxon>
        <taxon>Hyphomicrobiales</taxon>
        <taxon>Parvibaculaceae</taxon>
        <taxon>Parvibaculum</taxon>
    </lineage>
</organism>
<comment type="similarity">
    <text evidence="1">Belongs to the membrane fusion protein (MFP) (TC 8.A.1) family.</text>
</comment>
<keyword evidence="6" id="KW-1185">Reference proteome</keyword>
<dbReference type="InterPro" id="IPR058627">
    <property type="entry name" value="MdtA-like_C"/>
</dbReference>